<evidence type="ECO:0000256" key="1">
    <source>
        <dbReference type="SAM" id="MobiDB-lite"/>
    </source>
</evidence>
<dbReference type="EMBL" id="JBBNAG010000011">
    <property type="protein sequence ID" value="KAK9094153.1"/>
    <property type="molecule type" value="Genomic_DNA"/>
</dbReference>
<name>A0AAP0HMG9_9MAGN</name>
<gene>
    <name evidence="2" type="ORF">Scep_025622</name>
</gene>
<sequence length="221" mass="23841">MYIDSAAKALSCPRGQRRVFRSTWIHVDRKPVTGLSWPVGWGRLFKEGRVGAIRGERHRGGRKKDATLRFLSGGGAYARRRRRRGGAAGSPEQGAATLSSSSGSGTWRQAWQWCVEEERGQRAGNERGISGGARREEERGSGHIHRESDSGVEGGVPAGVKSQTWPAEATKDSASNRRFAPVGGDHQRRKRAAAAATAAGRAMAKTAAKCNKPLHSLCVTK</sequence>
<evidence type="ECO:0000313" key="3">
    <source>
        <dbReference type="Proteomes" id="UP001419268"/>
    </source>
</evidence>
<keyword evidence="3" id="KW-1185">Reference proteome</keyword>
<protein>
    <submittedName>
        <fullName evidence="2">Uncharacterized protein</fullName>
    </submittedName>
</protein>
<proteinExistence type="predicted"/>
<dbReference type="AlphaFoldDB" id="A0AAP0HMG9"/>
<feature type="compositionally biased region" description="Basic and acidic residues" evidence="1">
    <location>
        <begin position="133"/>
        <end position="149"/>
    </location>
</feature>
<dbReference type="Proteomes" id="UP001419268">
    <property type="component" value="Unassembled WGS sequence"/>
</dbReference>
<reference evidence="2 3" key="1">
    <citation type="submission" date="2024-01" db="EMBL/GenBank/DDBJ databases">
        <title>Genome assemblies of Stephania.</title>
        <authorList>
            <person name="Yang L."/>
        </authorList>
    </citation>
    <scope>NUCLEOTIDE SEQUENCE [LARGE SCALE GENOMIC DNA]</scope>
    <source>
        <strain evidence="2">JXDWG</strain>
        <tissue evidence="2">Leaf</tissue>
    </source>
</reference>
<organism evidence="2 3">
    <name type="scientific">Stephania cephalantha</name>
    <dbReference type="NCBI Taxonomy" id="152367"/>
    <lineage>
        <taxon>Eukaryota</taxon>
        <taxon>Viridiplantae</taxon>
        <taxon>Streptophyta</taxon>
        <taxon>Embryophyta</taxon>
        <taxon>Tracheophyta</taxon>
        <taxon>Spermatophyta</taxon>
        <taxon>Magnoliopsida</taxon>
        <taxon>Ranunculales</taxon>
        <taxon>Menispermaceae</taxon>
        <taxon>Menispermoideae</taxon>
        <taxon>Cissampelideae</taxon>
        <taxon>Stephania</taxon>
    </lineage>
</organism>
<evidence type="ECO:0000313" key="2">
    <source>
        <dbReference type="EMBL" id="KAK9094153.1"/>
    </source>
</evidence>
<feature type="region of interest" description="Disordered" evidence="1">
    <location>
        <begin position="79"/>
        <end position="104"/>
    </location>
</feature>
<accession>A0AAP0HMG9</accession>
<comment type="caution">
    <text evidence="2">The sequence shown here is derived from an EMBL/GenBank/DDBJ whole genome shotgun (WGS) entry which is preliminary data.</text>
</comment>
<feature type="region of interest" description="Disordered" evidence="1">
    <location>
        <begin position="118"/>
        <end position="192"/>
    </location>
</feature>